<feature type="transmembrane region" description="Helical" evidence="1">
    <location>
        <begin position="252"/>
        <end position="272"/>
    </location>
</feature>
<dbReference type="InterPro" id="IPR006311">
    <property type="entry name" value="TAT_signal"/>
</dbReference>
<proteinExistence type="predicted"/>
<feature type="transmembrane region" description="Helical" evidence="1">
    <location>
        <begin position="27"/>
        <end position="47"/>
    </location>
</feature>
<keyword evidence="1" id="KW-0812">Transmembrane</keyword>
<dbReference type="Proteomes" id="UP001404845">
    <property type="component" value="Unassembled WGS sequence"/>
</dbReference>
<keyword evidence="1" id="KW-1133">Transmembrane helix</keyword>
<evidence type="ECO:0000313" key="2">
    <source>
        <dbReference type="EMBL" id="MEN3230195.1"/>
    </source>
</evidence>
<feature type="transmembrane region" description="Helical" evidence="1">
    <location>
        <begin position="172"/>
        <end position="191"/>
    </location>
</feature>
<name>A0ABU9ZGT2_9HYPH</name>
<dbReference type="PROSITE" id="PS51318">
    <property type="entry name" value="TAT"/>
    <property type="match status" value="1"/>
</dbReference>
<accession>A0ABU9ZGT2</accession>
<dbReference type="RefSeq" id="WP_305080626.1">
    <property type="nucleotide sequence ID" value="NZ_JAQYXL010000001.1"/>
</dbReference>
<dbReference type="EMBL" id="JAQYXL010000001">
    <property type="protein sequence ID" value="MEN3230195.1"/>
    <property type="molecule type" value="Genomic_DNA"/>
</dbReference>
<keyword evidence="3" id="KW-1185">Reference proteome</keyword>
<keyword evidence="1" id="KW-0472">Membrane</keyword>
<feature type="transmembrane region" description="Helical" evidence="1">
    <location>
        <begin position="127"/>
        <end position="151"/>
    </location>
</feature>
<feature type="transmembrane region" description="Helical" evidence="1">
    <location>
        <begin position="197"/>
        <end position="221"/>
    </location>
</feature>
<comment type="caution">
    <text evidence="2">The sequence shown here is derived from an EMBL/GenBank/DDBJ whole genome shotgun (WGS) entry which is preliminary data.</text>
</comment>
<organism evidence="2 3">
    <name type="scientific">Methylorubrum rhodesianum</name>
    <dbReference type="NCBI Taxonomy" id="29427"/>
    <lineage>
        <taxon>Bacteria</taxon>
        <taxon>Pseudomonadati</taxon>
        <taxon>Pseudomonadota</taxon>
        <taxon>Alphaproteobacteria</taxon>
        <taxon>Hyphomicrobiales</taxon>
        <taxon>Methylobacteriaceae</taxon>
        <taxon>Methylorubrum</taxon>
    </lineage>
</organism>
<feature type="transmembrane region" description="Helical" evidence="1">
    <location>
        <begin position="53"/>
        <end position="79"/>
    </location>
</feature>
<evidence type="ECO:0000256" key="1">
    <source>
        <dbReference type="SAM" id="Phobius"/>
    </source>
</evidence>
<evidence type="ECO:0000313" key="3">
    <source>
        <dbReference type="Proteomes" id="UP001404845"/>
    </source>
</evidence>
<reference evidence="2 3" key="1">
    <citation type="journal article" date="2023" name="PLoS ONE">
        <title>Complete genome assembly of Hawai'i environmental nontuberculous mycobacteria reveals unexpected co-isolation with methylobacteria.</title>
        <authorList>
            <person name="Hendrix J."/>
            <person name="Epperson L.E."/>
            <person name="Tong E.I."/>
            <person name="Chan Y.L."/>
            <person name="Hasan N.A."/>
            <person name="Dawrs S.N."/>
            <person name="Norton G.J."/>
            <person name="Virdi R."/>
            <person name="Crooks J.L."/>
            <person name="Chan E.D."/>
            <person name="Honda J.R."/>
            <person name="Strong M."/>
        </authorList>
    </citation>
    <scope>NUCLEOTIDE SEQUENCE [LARGE SCALE GENOMIC DNA]</scope>
    <source>
        <strain evidence="2 3">NJH_HI01</strain>
    </source>
</reference>
<feature type="transmembrane region" description="Helical" evidence="1">
    <location>
        <begin position="100"/>
        <end position="121"/>
    </location>
</feature>
<sequence>MPLVSTRSEGVADCLIFAQEYSRRTRLAGLVGAALTGAAGAAFIARIDAQASALPALILGFSFVGGLLSTWSPCGYSSLCLLRPVGRHARSALITYTPTFLLHGAGYALGAVILGLVLGLAGGLLGFAGASVLTLAALGLAGLVYGAHQLGFLRVPYPQRRAQVPHDARQRFPMWFIGGLYGISLGLNYLTYVQTPILYLVTAAAVASGNVTSAIVLFLAFNAGRFLPMAVNYLPVSDIAVQNWLARRQESAAFLDGGLLIAFGAALLTFAVL</sequence>
<gene>
    <name evidence="2" type="ORF">PUR21_21545</name>
</gene>
<protein>
    <submittedName>
        <fullName evidence="2">Methylamine utilization protein MauF</fullName>
    </submittedName>
</protein>